<dbReference type="NCBIfam" id="TIGR04312">
    <property type="entry name" value="choice_anch_B"/>
    <property type="match status" value="1"/>
</dbReference>
<name>A0AA97NSS9_PYRO3</name>
<keyword evidence="3" id="KW-0732">Signal</keyword>
<feature type="signal peptide" evidence="3">
    <location>
        <begin position="1"/>
        <end position="19"/>
    </location>
</feature>
<dbReference type="PANTHER" id="PTHR38787:SF3">
    <property type="entry name" value="REGULATORY P DOMAIN-CONTAINING PROTEIN"/>
    <property type="match status" value="1"/>
</dbReference>
<dbReference type="PANTHER" id="PTHR38787">
    <property type="entry name" value="REGULATORY P DOMAIN-CONTAINING PROTEIN"/>
    <property type="match status" value="1"/>
</dbReference>
<feature type="transmembrane region" description="Helical" evidence="2">
    <location>
        <begin position="680"/>
        <end position="703"/>
    </location>
</feature>
<feature type="region of interest" description="Disordered" evidence="1">
    <location>
        <begin position="751"/>
        <end position="790"/>
    </location>
</feature>
<proteinExistence type="predicted"/>
<sequence length="804" mass="88704">MKSIHILAALTGLDTVVGAASGVASAAGATREMLYESGQIHMDIMAKKEAYWASREAEGIMNSSQYPSYSTDSSNFRLAEAAPVPCVNGLAKVRPNDAKYTFKCSNVDFYDFVSHADLGSTRGEGASSWGWTSPEGREFVAIAQSDGAAFAEVTKEGKLVYLGRLPQYSSVSIWREMKGYKNYLVIGSEATNHGVQIFDFRKLLTVDPAKPVVFSNTRDLTARWNGLPTGRSHNVVVNEEKNYGVAVGAMPRTSTCRSGLIFFDLTDPANPKDLGCASGDGYVHDAQCIVYRGPDTKYNGRDICYGYNEDTLTIYDVTDKKSTKIISRTTYPGAAYTHQGWVTNTTWQEYLVLDDEYDEYDRVGPGSQRRAVTYFWDIRSLDAPKQTGFFRSSVNGVDHNQFVVGKYAFQSNYGSGLRVLDLSTLPRDPTGAGVSEVAYFDVYPEDDNMTGGGQVEFQGTWSSYPFFKSGFIVVNTIERGAYVLKMTNREAGSCSRRTSSWGDMLFLGVVGAAIYEIVHATQLSLPTYPLTIPVLLLPLLALANTLFAVRSTALRLRARGDLATAKPFPPHPTTLVTILQIIQAIIAAVLATLLAATPAVDSCLLEQRWQHMYSAHDGDGIRRIQDALGCCGFNSPRDRAWPFPHGRGGQQTRCEEAWGRHGSCRAPWTDAMRVGVGVELGVVVVVEIVQVLVLLVLTGFPYVRRGLWYIMNHQTNRREYPVHNAWRERCTHDRERNGDLYRDRPLLAAEGSDAESCDEDEDATNEQPCGHCGRKSDGEQTQESANNLLALDSSIVPNVWRGDT</sequence>
<feature type="transmembrane region" description="Helical" evidence="2">
    <location>
        <begin position="530"/>
        <end position="549"/>
    </location>
</feature>
<dbReference type="Proteomes" id="UP000011086">
    <property type="component" value="Unassembled WGS sequence"/>
</dbReference>
<organism evidence="4">
    <name type="scientific">Pyricularia oryzae (strain Y34)</name>
    <name type="common">Rice blast fungus</name>
    <name type="synonym">Magnaporthe oryzae</name>
    <dbReference type="NCBI Taxonomy" id="1143189"/>
    <lineage>
        <taxon>Eukaryota</taxon>
        <taxon>Fungi</taxon>
        <taxon>Dikarya</taxon>
        <taxon>Ascomycota</taxon>
        <taxon>Pezizomycotina</taxon>
        <taxon>Sordariomycetes</taxon>
        <taxon>Sordariomycetidae</taxon>
        <taxon>Magnaporthales</taxon>
        <taxon>Pyriculariaceae</taxon>
        <taxon>Pyricularia</taxon>
    </lineage>
</organism>
<dbReference type="EMBL" id="JH793314">
    <property type="protein sequence ID" value="ELQ35720.1"/>
    <property type="molecule type" value="Genomic_DNA"/>
</dbReference>
<feature type="compositionally biased region" description="Acidic residues" evidence="1">
    <location>
        <begin position="752"/>
        <end position="764"/>
    </location>
</feature>
<evidence type="ECO:0000256" key="2">
    <source>
        <dbReference type="SAM" id="Phobius"/>
    </source>
</evidence>
<evidence type="ECO:0000256" key="1">
    <source>
        <dbReference type="SAM" id="MobiDB-lite"/>
    </source>
</evidence>
<reference evidence="4" key="1">
    <citation type="journal article" date="2012" name="PLoS Genet.">
        <title>Comparative analysis of the genomes of two field isolates of the rice blast fungus Magnaporthe oryzae.</title>
        <authorList>
            <person name="Xue M."/>
            <person name="Yang J."/>
            <person name="Li Z."/>
            <person name="Hu S."/>
            <person name="Yao N."/>
            <person name="Dean R.A."/>
            <person name="Zhao W."/>
            <person name="Shen M."/>
            <person name="Zhang H."/>
            <person name="Li C."/>
            <person name="Liu L."/>
            <person name="Cao L."/>
            <person name="Xu X."/>
            <person name="Xing Y."/>
            <person name="Hsiang T."/>
            <person name="Zhang Z."/>
            <person name="Xu J.R."/>
            <person name="Peng Y.L."/>
        </authorList>
    </citation>
    <scope>NUCLEOTIDE SEQUENCE</scope>
    <source>
        <strain evidence="4">Y34</strain>
    </source>
</reference>
<keyword evidence="2" id="KW-1133">Transmembrane helix</keyword>
<evidence type="ECO:0000313" key="4">
    <source>
        <dbReference type="EMBL" id="ELQ35720.1"/>
    </source>
</evidence>
<dbReference type="AlphaFoldDB" id="A0AA97NSS9"/>
<accession>A0AA97NSS9</accession>
<dbReference type="InterPro" id="IPR027589">
    <property type="entry name" value="Choice_anch_B"/>
</dbReference>
<keyword evidence="2" id="KW-0812">Transmembrane</keyword>
<feature type="transmembrane region" description="Helical" evidence="2">
    <location>
        <begin position="575"/>
        <end position="596"/>
    </location>
</feature>
<protein>
    <submittedName>
        <fullName evidence="4">Uncharacterized protein</fullName>
    </submittedName>
</protein>
<feature type="chain" id="PRO_5041717357" evidence="3">
    <location>
        <begin position="20"/>
        <end position="804"/>
    </location>
</feature>
<keyword evidence="2" id="KW-0472">Membrane</keyword>
<dbReference type="GO" id="GO:0005576">
    <property type="term" value="C:extracellular region"/>
    <property type="evidence" value="ECO:0007669"/>
    <property type="project" value="TreeGrafter"/>
</dbReference>
<gene>
    <name evidence="4" type="ORF">OOU_Y34scaffold00692g23</name>
</gene>
<evidence type="ECO:0000256" key="3">
    <source>
        <dbReference type="SAM" id="SignalP"/>
    </source>
</evidence>